<evidence type="ECO:0000313" key="1">
    <source>
        <dbReference type="EMBL" id="KAK6156369.1"/>
    </source>
</evidence>
<organism evidence="1 2">
    <name type="scientific">Rehmannia glutinosa</name>
    <name type="common">Chinese foxglove</name>
    <dbReference type="NCBI Taxonomy" id="99300"/>
    <lineage>
        <taxon>Eukaryota</taxon>
        <taxon>Viridiplantae</taxon>
        <taxon>Streptophyta</taxon>
        <taxon>Embryophyta</taxon>
        <taxon>Tracheophyta</taxon>
        <taxon>Spermatophyta</taxon>
        <taxon>Magnoliopsida</taxon>
        <taxon>eudicotyledons</taxon>
        <taxon>Gunneridae</taxon>
        <taxon>Pentapetalae</taxon>
        <taxon>asterids</taxon>
        <taxon>lamiids</taxon>
        <taxon>Lamiales</taxon>
        <taxon>Orobanchaceae</taxon>
        <taxon>Rehmannieae</taxon>
        <taxon>Rehmannia</taxon>
    </lineage>
</organism>
<dbReference type="InterPro" id="IPR023214">
    <property type="entry name" value="HAD_sf"/>
</dbReference>
<dbReference type="InterPro" id="IPR006439">
    <property type="entry name" value="HAD-SF_hydro_IA"/>
</dbReference>
<dbReference type="PANTHER" id="PTHR43611:SF3">
    <property type="entry name" value="FLAVIN MONONUCLEOTIDE HYDROLASE 1, CHLOROPLATIC"/>
    <property type="match status" value="1"/>
</dbReference>
<dbReference type="PANTHER" id="PTHR43611">
    <property type="entry name" value="ALPHA-D-GLUCOSE 1-PHOSPHATE PHOSPHATASE"/>
    <property type="match status" value="1"/>
</dbReference>
<dbReference type="Proteomes" id="UP001318860">
    <property type="component" value="Unassembled WGS sequence"/>
</dbReference>
<gene>
    <name evidence="1" type="ORF">DH2020_010617</name>
</gene>
<dbReference type="Gene3D" id="3.40.50.1000">
    <property type="entry name" value="HAD superfamily/HAD-like"/>
    <property type="match status" value="1"/>
</dbReference>
<dbReference type="NCBIfam" id="TIGR01509">
    <property type="entry name" value="HAD-SF-IA-v3"/>
    <property type="match status" value="1"/>
</dbReference>
<dbReference type="Pfam" id="PF00702">
    <property type="entry name" value="Hydrolase"/>
    <property type="match status" value="1"/>
</dbReference>
<dbReference type="InterPro" id="IPR036412">
    <property type="entry name" value="HAD-like_sf"/>
</dbReference>
<evidence type="ECO:0000313" key="2">
    <source>
        <dbReference type="Proteomes" id="UP001318860"/>
    </source>
</evidence>
<dbReference type="SUPFAM" id="SSF56784">
    <property type="entry name" value="HAD-like"/>
    <property type="match status" value="1"/>
</dbReference>
<proteinExistence type="predicted"/>
<keyword evidence="2" id="KW-1185">Reference proteome</keyword>
<accession>A0ABR0XB33</accession>
<comment type="caution">
    <text evidence="1">The sequence shown here is derived from an EMBL/GenBank/DDBJ whole genome shotgun (WGS) entry which is preliminary data.</text>
</comment>
<sequence length="278" mass="31873">MVASAEAETEAESWRGEDRRFSTAGVATMAEDRQLMAAQRLVWRLSSFPMVPSTAAPRYSNIEKEKMSLSLKSTPIAAAATSRKVPILLFDIMDTIVRDPFYHDVPAFFGMSMKELLECKHPTVWIEFEKGLISEMEVARMFFKDERPIDLEGLKSCMRQGYSYIQGVEELLIDLKKNGYEMHSATNYPIWYEIIEEKLKLSTYLSWTFCSCLMGKRKPDPDFYMDILKHLNVEPACCIFVDDRKRNVEAALDAGFTGIQFENVDLLREDLSRLGVVI</sequence>
<dbReference type="EMBL" id="JABTTQ020000005">
    <property type="protein sequence ID" value="KAK6156369.1"/>
    <property type="molecule type" value="Genomic_DNA"/>
</dbReference>
<name>A0ABR0XB33_REHGL</name>
<reference evidence="1 2" key="1">
    <citation type="journal article" date="2021" name="Comput. Struct. Biotechnol. J.">
        <title>De novo genome assembly of the potent medicinal plant Rehmannia glutinosa using nanopore technology.</title>
        <authorList>
            <person name="Ma L."/>
            <person name="Dong C."/>
            <person name="Song C."/>
            <person name="Wang X."/>
            <person name="Zheng X."/>
            <person name="Niu Y."/>
            <person name="Chen S."/>
            <person name="Feng W."/>
        </authorList>
    </citation>
    <scope>NUCLEOTIDE SEQUENCE [LARGE SCALE GENOMIC DNA]</scope>
    <source>
        <strain evidence="1">DH-2019</strain>
    </source>
</reference>
<protein>
    <submittedName>
        <fullName evidence="1">Uncharacterized protein</fullName>
    </submittedName>
</protein>